<keyword evidence="3" id="KW-1185">Reference proteome</keyword>
<gene>
    <name evidence="2" type="ORF">ACFSVN_01550</name>
</gene>
<dbReference type="Pfam" id="PF14534">
    <property type="entry name" value="DUF4440"/>
    <property type="match status" value="1"/>
</dbReference>
<organism evidence="2 3">
    <name type="scientific">Gracilimonas halophila</name>
    <dbReference type="NCBI Taxonomy" id="1834464"/>
    <lineage>
        <taxon>Bacteria</taxon>
        <taxon>Pseudomonadati</taxon>
        <taxon>Balneolota</taxon>
        <taxon>Balneolia</taxon>
        <taxon>Balneolales</taxon>
        <taxon>Balneolaceae</taxon>
        <taxon>Gracilimonas</taxon>
    </lineage>
</organism>
<accession>A0ABW5JFM1</accession>
<proteinExistence type="predicted"/>
<reference evidence="3" key="1">
    <citation type="journal article" date="2019" name="Int. J. Syst. Evol. Microbiol.">
        <title>The Global Catalogue of Microorganisms (GCM) 10K type strain sequencing project: providing services to taxonomists for standard genome sequencing and annotation.</title>
        <authorList>
            <consortium name="The Broad Institute Genomics Platform"/>
            <consortium name="The Broad Institute Genome Sequencing Center for Infectious Disease"/>
            <person name="Wu L."/>
            <person name="Ma J."/>
        </authorList>
    </citation>
    <scope>NUCLEOTIDE SEQUENCE [LARGE SCALE GENOMIC DNA]</scope>
    <source>
        <strain evidence="3">KCTC 52042</strain>
    </source>
</reference>
<dbReference type="SUPFAM" id="SSF54427">
    <property type="entry name" value="NTF2-like"/>
    <property type="match status" value="1"/>
</dbReference>
<dbReference type="InterPro" id="IPR011944">
    <property type="entry name" value="Steroid_delta5-4_isomerase"/>
</dbReference>
<evidence type="ECO:0000313" key="3">
    <source>
        <dbReference type="Proteomes" id="UP001597460"/>
    </source>
</evidence>
<sequence>MTTTFKKAKEPGEIPALFVEAWMNRDANMLSSLFTEEAEFVNVVGLWWHNRKDIERAHAYGFENIFGESDLRIMESSVKYLHEDIAVVHARMRLKNQTQKGEVRTPSIRQNIFSFVVQKQEGSWVWVSAHNTDIVPGAETNIIDEEGNFRSVNYRK</sequence>
<evidence type="ECO:0000259" key="1">
    <source>
        <dbReference type="Pfam" id="PF14534"/>
    </source>
</evidence>
<dbReference type="RefSeq" id="WP_390297576.1">
    <property type="nucleotide sequence ID" value="NZ_JBHULI010000002.1"/>
</dbReference>
<dbReference type="InterPro" id="IPR032710">
    <property type="entry name" value="NTF2-like_dom_sf"/>
</dbReference>
<protein>
    <submittedName>
        <fullName evidence="2">YybH family protein</fullName>
    </submittedName>
</protein>
<dbReference type="EMBL" id="JBHULI010000002">
    <property type="protein sequence ID" value="MFD2531125.1"/>
    <property type="molecule type" value="Genomic_DNA"/>
</dbReference>
<dbReference type="InterPro" id="IPR027843">
    <property type="entry name" value="DUF4440"/>
</dbReference>
<dbReference type="NCBIfam" id="TIGR02246">
    <property type="entry name" value="SgcJ/EcaC family oxidoreductase"/>
    <property type="match status" value="1"/>
</dbReference>
<evidence type="ECO:0000313" key="2">
    <source>
        <dbReference type="EMBL" id="MFD2531125.1"/>
    </source>
</evidence>
<dbReference type="Gene3D" id="3.10.450.50">
    <property type="match status" value="1"/>
</dbReference>
<dbReference type="Proteomes" id="UP001597460">
    <property type="component" value="Unassembled WGS sequence"/>
</dbReference>
<name>A0ABW5JFM1_9BACT</name>
<comment type="caution">
    <text evidence="2">The sequence shown here is derived from an EMBL/GenBank/DDBJ whole genome shotgun (WGS) entry which is preliminary data.</text>
</comment>
<feature type="domain" description="DUF4440" evidence="1">
    <location>
        <begin position="18"/>
        <end position="125"/>
    </location>
</feature>